<feature type="transmembrane region" description="Helical" evidence="1">
    <location>
        <begin position="77"/>
        <end position="100"/>
    </location>
</feature>
<evidence type="ECO:0000313" key="2">
    <source>
        <dbReference type="EMBL" id="KIO34420.1"/>
    </source>
</evidence>
<keyword evidence="3" id="KW-1185">Reference proteome</keyword>
<reference evidence="3" key="2">
    <citation type="submission" date="2015-01" db="EMBL/GenBank/DDBJ databases">
        <title>Evolutionary Origins and Diversification of the Mycorrhizal Mutualists.</title>
        <authorList>
            <consortium name="DOE Joint Genome Institute"/>
            <consortium name="Mycorrhizal Genomics Consortium"/>
            <person name="Kohler A."/>
            <person name="Kuo A."/>
            <person name="Nagy L.G."/>
            <person name="Floudas D."/>
            <person name="Copeland A."/>
            <person name="Barry K.W."/>
            <person name="Cichocki N."/>
            <person name="Veneault-Fourrey C."/>
            <person name="LaButti K."/>
            <person name="Lindquist E.A."/>
            <person name="Lipzen A."/>
            <person name="Lundell T."/>
            <person name="Morin E."/>
            <person name="Murat C."/>
            <person name="Riley R."/>
            <person name="Ohm R."/>
            <person name="Sun H."/>
            <person name="Tunlid A."/>
            <person name="Henrissat B."/>
            <person name="Grigoriev I.V."/>
            <person name="Hibbett D.S."/>
            <person name="Martin F."/>
        </authorList>
    </citation>
    <scope>NUCLEOTIDE SEQUENCE [LARGE SCALE GENOMIC DNA]</scope>
    <source>
        <strain evidence="3">MUT 4182</strain>
    </source>
</reference>
<keyword evidence="1" id="KW-0812">Transmembrane</keyword>
<feature type="transmembrane region" description="Helical" evidence="1">
    <location>
        <begin position="41"/>
        <end position="65"/>
    </location>
</feature>
<dbReference type="HOGENOM" id="CLU_2198929_0_0_1"/>
<keyword evidence="1" id="KW-0472">Membrane</keyword>
<keyword evidence="1" id="KW-1133">Transmembrane helix</keyword>
<proteinExistence type="predicted"/>
<organism evidence="2 3">
    <name type="scientific">Tulasnella calospora MUT 4182</name>
    <dbReference type="NCBI Taxonomy" id="1051891"/>
    <lineage>
        <taxon>Eukaryota</taxon>
        <taxon>Fungi</taxon>
        <taxon>Dikarya</taxon>
        <taxon>Basidiomycota</taxon>
        <taxon>Agaricomycotina</taxon>
        <taxon>Agaricomycetes</taxon>
        <taxon>Cantharellales</taxon>
        <taxon>Tulasnellaceae</taxon>
        <taxon>Tulasnella</taxon>
    </lineage>
</organism>
<gene>
    <name evidence="2" type="ORF">M407DRAFT_240696</name>
</gene>
<sequence length="108" mass="11221">MPRRTQGIRFKSCNVILFVGSFSNNLSKISTTSYPSCSSSLSVPAALAPAASSFPLAPILLLLPFIANIPATPPPPVVVVAGPVATLPFLALLLLLASLAPHLPPVFF</sequence>
<dbReference type="AlphaFoldDB" id="A0A0C3QMW9"/>
<name>A0A0C3QMW9_9AGAM</name>
<reference evidence="2 3" key="1">
    <citation type="submission" date="2014-04" db="EMBL/GenBank/DDBJ databases">
        <authorList>
            <consortium name="DOE Joint Genome Institute"/>
            <person name="Kuo A."/>
            <person name="Girlanda M."/>
            <person name="Perotto S."/>
            <person name="Kohler A."/>
            <person name="Nagy L.G."/>
            <person name="Floudas D."/>
            <person name="Copeland A."/>
            <person name="Barry K.W."/>
            <person name="Cichocki N."/>
            <person name="Veneault-Fourrey C."/>
            <person name="LaButti K."/>
            <person name="Lindquist E.A."/>
            <person name="Lipzen A."/>
            <person name="Lundell T."/>
            <person name="Morin E."/>
            <person name="Murat C."/>
            <person name="Sun H."/>
            <person name="Tunlid A."/>
            <person name="Henrissat B."/>
            <person name="Grigoriev I.V."/>
            <person name="Hibbett D.S."/>
            <person name="Martin F."/>
            <person name="Nordberg H.P."/>
            <person name="Cantor M.N."/>
            <person name="Hua S.X."/>
        </authorList>
    </citation>
    <scope>NUCLEOTIDE SEQUENCE [LARGE SCALE GENOMIC DNA]</scope>
    <source>
        <strain evidence="2 3">MUT 4182</strain>
    </source>
</reference>
<evidence type="ECO:0000256" key="1">
    <source>
        <dbReference type="SAM" id="Phobius"/>
    </source>
</evidence>
<dbReference type="EMBL" id="KN822943">
    <property type="protein sequence ID" value="KIO34420.1"/>
    <property type="molecule type" value="Genomic_DNA"/>
</dbReference>
<protein>
    <submittedName>
        <fullName evidence="2">Uncharacterized protein</fullName>
    </submittedName>
</protein>
<accession>A0A0C3QMW9</accession>
<evidence type="ECO:0000313" key="3">
    <source>
        <dbReference type="Proteomes" id="UP000054248"/>
    </source>
</evidence>
<dbReference type="Proteomes" id="UP000054248">
    <property type="component" value="Unassembled WGS sequence"/>
</dbReference>